<reference evidence="1" key="1">
    <citation type="journal article" date="2019" name="Sci. Rep.">
        <title>Draft genome of Tanacetum cinerariifolium, the natural source of mosquito coil.</title>
        <authorList>
            <person name="Yamashiro T."/>
            <person name="Shiraishi A."/>
            <person name="Satake H."/>
            <person name="Nakayama K."/>
        </authorList>
    </citation>
    <scope>NUCLEOTIDE SEQUENCE</scope>
</reference>
<evidence type="ECO:0000313" key="1">
    <source>
        <dbReference type="EMBL" id="GFB24831.1"/>
    </source>
</evidence>
<dbReference type="EMBL" id="BKCJ010584754">
    <property type="protein sequence ID" value="GFB24831.1"/>
    <property type="molecule type" value="Genomic_DNA"/>
</dbReference>
<protein>
    <submittedName>
        <fullName evidence="1">Uncharacterized protein</fullName>
    </submittedName>
</protein>
<proteinExistence type="predicted"/>
<dbReference type="AlphaFoldDB" id="A0A699LAI3"/>
<name>A0A699LAI3_TANCI</name>
<gene>
    <name evidence="1" type="ORF">Tci_696802</name>
</gene>
<organism evidence="1">
    <name type="scientific">Tanacetum cinerariifolium</name>
    <name type="common">Dalmatian daisy</name>
    <name type="synonym">Chrysanthemum cinerariifolium</name>
    <dbReference type="NCBI Taxonomy" id="118510"/>
    <lineage>
        <taxon>Eukaryota</taxon>
        <taxon>Viridiplantae</taxon>
        <taxon>Streptophyta</taxon>
        <taxon>Embryophyta</taxon>
        <taxon>Tracheophyta</taxon>
        <taxon>Spermatophyta</taxon>
        <taxon>Magnoliopsida</taxon>
        <taxon>eudicotyledons</taxon>
        <taxon>Gunneridae</taxon>
        <taxon>Pentapetalae</taxon>
        <taxon>asterids</taxon>
        <taxon>campanulids</taxon>
        <taxon>Asterales</taxon>
        <taxon>Asteraceae</taxon>
        <taxon>Asteroideae</taxon>
        <taxon>Anthemideae</taxon>
        <taxon>Anthemidinae</taxon>
        <taxon>Tanacetum</taxon>
    </lineage>
</organism>
<accession>A0A699LAI3</accession>
<sequence>MGEPLSPDRVFDFVMDEPHPAYDFFAPAPLLGYAGNNNNRWLAADDYLLGELEAMVNEKMVVPAVDDIAEQMVVPPIEEVAELAVEVEEKQVIATVIDIAEGQMDASMMDMEEDLAALFGDDDFEDDAFDRFGEEEVWEVNKDWLMSPTTPPPMLAVPPPSVYEVGGPSTTVAEGPSFLHSAPRLPIPLFVVEDLSTRLGNLEYVHIQLVQRVNQVSDAGVAAGVTIREIGPRVYAVEGQVHVVVSQIAHVVDRWKQVGAQVEEGQQATAQRDETVT</sequence>
<comment type="caution">
    <text evidence="1">The sequence shown here is derived from an EMBL/GenBank/DDBJ whole genome shotgun (WGS) entry which is preliminary data.</text>
</comment>